<dbReference type="InterPro" id="IPR036242">
    <property type="entry name" value="Agglutinin_dom_sf"/>
</dbReference>
<dbReference type="PANTHER" id="PTHR39244:SF5">
    <property type="entry name" value="NATTERIN-3-LIKE"/>
    <property type="match status" value="1"/>
</dbReference>
<dbReference type="AlphaFoldDB" id="A0A835APW3"/>
<evidence type="ECO:0000259" key="1">
    <source>
        <dbReference type="SMART" id="SM00791"/>
    </source>
</evidence>
<dbReference type="CDD" id="cd00257">
    <property type="entry name" value="beta-trefoil_FSCN-like"/>
    <property type="match status" value="1"/>
</dbReference>
<proteinExistence type="predicted"/>
<dbReference type="SUPFAM" id="SSF56973">
    <property type="entry name" value="Aerolisin/ETX pore-forming domain"/>
    <property type="match status" value="1"/>
</dbReference>
<dbReference type="Pfam" id="PF07468">
    <property type="entry name" value="Agglutinin"/>
    <property type="match status" value="2"/>
</dbReference>
<gene>
    <name evidence="2" type="ORF">HU200_052395</name>
</gene>
<protein>
    <recommendedName>
        <fullName evidence="1">Agglutinin domain-containing protein</fullName>
    </recommendedName>
</protein>
<name>A0A835APW3_9POAL</name>
<dbReference type="CDD" id="cd20216">
    <property type="entry name" value="PFM_HFR-2-like"/>
    <property type="match status" value="1"/>
</dbReference>
<dbReference type="InterPro" id="IPR008998">
    <property type="entry name" value="Agglutinin"/>
</dbReference>
<dbReference type="Gene3D" id="2.170.15.10">
    <property type="entry name" value="Proaerolysin, chain A, domain 3"/>
    <property type="match status" value="1"/>
</dbReference>
<dbReference type="InterPro" id="IPR053237">
    <property type="entry name" value="Natterin_C"/>
</dbReference>
<dbReference type="SMART" id="SM00791">
    <property type="entry name" value="Agglutinin"/>
    <property type="match status" value="2"/>
</dbReference>
<evidence type="ECO:0000313" key="3">
    <source>
        <dbReference type="Proteomes" id="UP000636709"/>
    </source>
</evidence>
<keyword evidence="3" id="KW-1185">Reference proteome</keyword>
<organism evidence="2 3">
    <name type="scientific">Digitaria exilis</name>
    <dbReference type="NCBI Taxonomy" id="1010633"/>
    <lineage>
        <taxon>Eukaryota</taxon>
        <taxon>Viridiplantae</taxon>
        <taxon>Streptophyta</taxon>
        <taxon>Embryophyta</taxon>
        <taxon>Tracheophyta</taxon>
        <taxon>Spermatophyta</taxon>
        <taxon>Magnoliopsida</taxon>
        <taxon>Liliopsida</taxon>
        <taxon>Poales</taxon>
        <taxon>Poaceae</taxon>
        <taxon>PACMAD clade</taxon>
        <taxon>Panicoideae</taxon>
        <taxon>Panicodae</taxon>
        <taxon>Paniceae</taxon>
        <taxon>Anthephorinae</taxon>
        <taxon>Digitaria</taxon>
    </lineage>
</organism>
<sequence>MSSRLVTGGCIALKSKLNGKYLRYSPEKGKILEASGEDALSPYTRFRAELSKEHDGYVHIRCCYNNKYWVALEVDNEWCLMGDANEPQEDLSDPSCTLLRHEPSSSLHVDNIKFQHGSLKTSVYVLANADDPTKNTLRAGSLLLENNDKPDEDAYMFSVIDLQMLLPKHVCFTNATGTYLKAYLQHGNNFLQFGSDEIADPLVRNIIHTNSDGTIRIYSAHFGKFWRATPGWICADSADTTARDVGTVFRVISLEDGGKCALQNLGNNNYCKRFTYQGLTSCLSAVISTITMEAQLVLHETVLSRRIYGVQYRLNDVNITGLKPRTFYTRTISNTTDRPHKSKAAVAYYVTTEKRWDSSVSWKLAGVKTSITAGVPGIAEASLVEISSEFSGSLSWGETKSETEHYSNEEEIEVPAHTEVTVRVLATQGTCDVPFSYFQEDLLTTGEKVVTRMDDGIYRGVNSFGFKTEVSEKKI</sequence>
<feature type="domain" description="Agglutinin" evidence="1">
    <location>
        <begin position="5"/>
        <end position="161"/>
    </location>
</feature>
<accession>A0A835APW3</accession>
<reference evidence="2" key="1">
    <citation type="submission" date="2020-07" db="EMBL/GenBank/DDBJ databases">
        <title>Genome sequence and genetic diversity analysis of an under-domesticated orphan crop, white fonio (Digitaria exilis).</title>
        <authorList>
            <person name="Bennetzen J.L."/>
            <person name="Chen S."/>
            <person name="Ma X."/>
            <person name="Wang X."/>
            <person name="Yssel A.E.J."/>
            <person name="Chaluvadi S.R."/>
            <person name="Johnson M."/>
            <person name="Gangashetty P."/>
            <person name="Hamidou F."/>
            <person name="Sanogo M.D."/>
            <person name="Zwaenepoel A."/>
            <person name="Wallace J."/>
            <person name="Van De Peer Y."/>
            <person name="Van Deynze A."/>
        </authorList>
    </citation>
    <scope>NUCLEOTIDE SEQUENCE</scope>
    <source>
        <tissue evidence="2">Leaves</tissue>
    </source>
</reference>
<dbReference type="Proteomes" id="UP000636709">
    <property type="component" value="Unassembled WGS sequence"/>
</dbReference>
<feature type="domain" description="Agglutinin" evidence="1">
    <location>
        <begin position="164"/>
        <end position="300"/>
    </location>
</feature>
<evidence type="ECO:0000313" key="2">
    <source>
        <dbReference type="EMBL" id="KAF8668109.1"/>
    </source>
</evidence>
<dbReference type="PANTHER" id="PTHR39244">
    <property type="entry name" value="NATTERIN-4"/>
    <property type="match status" value="1"/>
</dbReference>
<dbReference type="OrthoDB" id="687775at2759"/>
<comment type="caution">
    <text evidence="2">The sequence shown here is derived from an EMBL/GenBank/DDBJ whole genome shotgun (WGS) entry which is preliminary data.</text>
</comment>
<dbReference type="EMBL" id="JACEFO010002284">
    <property type="protein sequence ID" value="KAF8668109.1"/>
    <property type="molecule type" value="Genomic_DNA"/>
</dbReference>
<dbReference type="SUPFAM" id="SSF50382">
    <property type="entry name" value="Agglutinin"/>
    <property type="match status" value="2"/>
</dbReference>
<dbReference type="Gene3D" id="2.80.10.50">
    <property type="match status" value="2"/>
</dbReference>